<reference evidence="2 3" key="1">
    <citation type="journal article" date="2017" name="Nat. Ecol. Evol.">
        <title>Scallop genome provides insights into evolution of bilaterian karyotype and development.</title>
        <authorList>
            <person name="Wang S."/>
            <person name="Zhang J."/>
            <person name="Jiao W."/>
            <person name="Li J."/>
            <person name="Xun X."/>
            <person name="Sun Y."/>
            <person name="Guo X."/>
            <person name="Huan P."/>
            <person name="Dong B."/>
            <person name="Zhang L."/>
            <person name="Hu X."/>
            <person name="Sun X."/>
            <person name="Wang J."/>
            <person name="Zhao C."/>
            <person name="Wang Y."/>
            <person name="Wang D."/>
            <person name="Huang X."/>
            <person name="Wang R."/>
            <person name="Lv J."/>
            <person name="Li Y."/>
            <person name="Zhang Z."/>
            <person name="Liu B."/>
            <person name="Lu W."/>
            <person name="Hui Y."/>
            <person name="Liang J."/>
            <person name="Zhou Z."/>
            <person name="Hou R."/>
            <person name="Li X."/>
            <person name="Liu Y."/>
            <person name="Li H."/>
            <person name="Ning X."/>
            <person name="Lin Y."/>
            <person name="Zhao L."/>
            <person name="Xing Q."/>
            <person name="Dou J."/>
            <person name="Li Y."/>
            <person name="Mao J."/>
            <person name="Guo H."/>
            <person name="Dou H."/>
            <person name="Li T."/>
            <person name="Mu C."/>
            <person name="Jiang W."/>
            <person name="Fu Q."/>
            <person name="Fu X."/>
            <person name="Miao Y."/>
            <person name="Liu J."/>
            <person name="Yu Q."/>
            <person name="Li R."/>
            <person name="Liao H."/>
            <person name="Li X."/>
            <person name="Kong Y."/>
            <person name="Jiang Z."/>
            <person name="Chourrout D."/>
            <person name="Li R."/>
            <person name="Bao Z."/>
        </authorList>
    </citation>
    <scope>NUCLEOTIDE SEQUENCE [LARGE SCALE GENOMIC DNA]</scope>
    <source>
        <strain evidence="2 3">PY_sf001</strain>
    </source>
</reference>
<dbReference type="EMBL" id="NEDP02003363">
    <property type="protein sequence ID" value="OWF48850.1"/>
    <property type="molecule type" value="Genomic_DNA"/>
</dbReference>
<organism evidence="2 3">
    <name type="scientific">Mizuhopecten yessoensis</name>
    <name type="common">Japanese scallop</name>
    <name type="synonym">Patinopecten yessoensis</name>
    <dbReference type="NCBI Taxonomy" id="6573"/>
    <lineage>
        <taxon>Eukaryota</taxon>
        <taxon>Metazoa</taxon>
        <taxon>Spiralia</taxon>
        <taxon>Lophotrochozoa</taxon>
        <taxon>Mollusca</taxon>
        <taxon>Bivalvia</taxon>
        <taxon>Autobranchia</taxon>
        <taxon>Pteriomorphia</taxon>
        <taxon>Pectinida</taxon>
        <taxon>Pectinoidea</taxon>
        <taxon>Pectinidae</taxon>
        <taxon>Mizuhopecten</taxon>
    </lineage>
</organism>
<evidence type="ECO:0000259" key="1">
    <source>
        <dbReference type="PROSITE" id="PS50146"/>
    </source>
</evidence>
<dbReference type="InterPro" id="IPR050187">
    <property type="entry name" value="Lipid_Phosphate_FormReg"/>
</dbReference>
<dbReference type="InterPro" id="IPR001206">
    <property type="entry name" value="Diacylglycerol_kinase_cat_dom"/>
</dbReference>
<dbReference type="Gene3D" id="3.40.50.10330">
    <property type="entry name" value="Probable inorganic polyphosphate/atp-NAD kinase, domain 1"/>
    <property type="match status" value="1"/>
</dbReference>
<dbReference type="InterPro" id="IPR017438">
    <property type="entry name" value="ATP-NAD_kinase_N"/>
</dbReference>
<dbReference type="InterPro" id="IPR016064">
    <property type="entry name" value="NAD/diacylglycerol_kinase_sf"/>
</dbReference>
<dbReference type="GO" id="GO:0001729">
    <property type="term" value="F:ceramide kinase activity"/>
    <property type="evidence" value="ECO:0007669"/>
    <property type="project" value="TreeGrafter"/>
</dbReference>
<feature type="domain" description="DAGKc" evidence="1">
    <location>
        <begin position="120"/>
        <end position="267"/>
    </location>
</feature>
<dbReference type="PANTHER" id="PTHR12358">
    <property type="entry name" value="SPHINGOSINE KINASE"/>
    <property type="match status" value="1"/>
</dbReference>
<dbReference type="PROSITE" id="PS50146">
    <property type="entry name" value="DAGK"/>
    <property type="match status" value="1"/>
</dbReference>
<dbReference type="AlphaFoldDB" id="A0A210QJD4"/>
<evidence type="ECO:0000313" key="3">
    <source>
        <dbReference type="Proteomes" id="UP000242188"/>
    </source>
</evidence>
<proteinExistence type="predicted"/>
<dbReference type="PANTHER" id="PTHR12358:SF26">
    <property type="entry name" value="CERAMIDE KINASE-LIKE PROTEIN"/>
    <property type="match status" value="1"/>
</dbReference>
<accession>A0A210QJD4</accession>
<comment type="caution">
    <text evidence="2">The sequence shown here is derived from an EMBL/GenBank/DDBJ whole genome shotgun (WGS) entry which is preliminary data.</text>
</comment>
<keyword evidence="3" id="KW-1185">Reference proteome</keyword>
<keyword evidence="2" id="KW-0808">Transferase</keyword>
<dbReference type="Gene3D" id="2.60.200.40">
    <property type="match status" value="1"/>
</dbReference>
<dbReference type="GO" id="GO:0016020">
    <property type="term" value="C:membrane"/>
    <property type="evidence" value="ECO:0007669"/>
    <property type="project" value="GOC"/>
</dbReference>
<dbReference type="SUPFAM" id="SSF111331">
    <property type="entry name" value="NAD kinase/diacylglycerol kinase-like"/>
    <property type="match status" value="1"/>
</dbReference>
<gene>
    <name evidence="2" type="ORF">KP79_PYT08762</name>
</gene>
<dbReference type="OrthoDB" id="530923at2759"/>
<dbReference type="Pfam" id="PF00781">
    <property type="entry name" value="DAGK_cat"/>
    <property type="match status" value="1"/>
</dbReference>
<keyword evidence="2" id="KW-0418">Kinase</keyword>
<evidence type="ECO:0000313" key="2">
    <source>
        <dbReference type="EMBL" id="OWF48850.1"/>
    </source>
</evidence>
<name>A0A210QJD4_MIZYE</name>
<dbReference type="Proteomes" id="UP000242188">
    <property type="component" value="Unassembled WGS sequence"/>
</dbReference>
<dbReference type="GO" id="GO:0006672">
    <property type="term" value="P:ceramide metabolic process"/>
    <property type="evidence" value="ECO:0007669"/>
    <property type="project" value="TreeGrafter"/>
</dbReference>
<dbReference type="STRING" id="6573.A0A210QJD4"/>
<dbReference type="SMART" id="SM00046">
    <property type="entry name" value="DAGKc"/>
    <property type="match status" value="1"/>
</dbReference>
<protein>
    <submittedName>
        <fullName evidence="2">Ceramide kinase</fullName>
    </submittedName>
</protein>
<sequence length="456" mass="51151">MFPNSLERNMDKVTYRMNLSGRQNQKSVLVDVTLTETVLMWARVSQTKNSEVTSICTDDLLAVQPLQTGSDVVDLITYRMFYVEHFPQRVMRMNSVVLSMGHSEAVSFLTKINLIINGSSKPRRLLVFINPISGRKKGTTVYRKQLSPLFRICGIDVDVVVTKRRRHISSVLEKYDLSSIDGIVTVGGDGLYSECMDALLRKQHQNSEIELDTATPTMSDIPVGIIPAGTGNVLVEFLHGNKDIETAVLHIIKGKTSRSNVAGLYENRKLTVFAGLVLGFGLCGEMVRDCEKMRWLGPTRHSAPLKAFFQRRTIDLEVTSRQGATTSVIEDTIGPNSRLSGPMYSLDMWVPTLVNGPRKMKPTFWDSSLSLHAVHKCSFVDHLRHLLKVNSRQTGCFDYDFVKTIQGSGFKVCLQRSHGSTRKHYINHDGEHTLLTSQSFDVRLHEGAIKLFGTMN</sequence>